<dbReference type="EMBL" id="NQJD01000005">
    <property type="protein sequence ID" value="TAA75593.1"/>
    <property type="molecule type" value="Genomic_DNA"/>
</dbReference>
<dbReference type="SUPFAM" id="SSF141571">
    <property type="entry name" value="Pentapeptide repeat-like"/>
    <property type="match status" value="1"/>
</dbReference>
<comment type="caution">
    <text evidence="3">The sequence shown here is derived from an EMBL/GenBank/DDBJ whole genome shotgun (WGS) entry which is preliminary data.</text>
</comment>
<dbReference type="Proteomes" id="UP000316238">
    <property type="component" value="Unassembled WGS sequence"/>
</dbReference>
<dbReference type="InterPro" id="IPR001646">
    <property type="entry name" value="5peptide_repeat"/>
</dbReference>
<dbReference type="PANTHER" id="PTHR14136:SF17">
    <property type="entry name" value="BTB_POZ DOMAIN-CONTAINING PROTEIN KCTD9"/>
    <property type="match status" value="1"/>
</dbReference>
<evidence type="ECO:0000313" key="3">
    <source>
        <dbReference type="EMBL" id="TAA75593.1"/>
    </source>
</evidence>
<feature type="region of interest" description="Disordered" evidence="1">
    <location>
        <begin position="212"/>
        <end position="250"/>
    </location>
</feature>
<dbReference type="Pfam" id="PF00805">
    <property type="entry name" value="Pentapeptide"/>
    <property type="match status" value="2"/>
</dbReference>
<sequence>MQKIRTKFHASIMCCAALFCCSKVGAVELLGSPDPKIRRNFNQLLVTNACRGCDLRGAVLNRLNLAEADLEGADMTDARLNATSLTGANLRGAVLRGASLGGADLTGANLVGTNLEGADFTLSGKPSNSAGQQVTAAAANEVNNVLSGIFAGELGADALNTQETTLPRRRDVDEIPVIETETVSENIAEEIKKDQPIVEKINQIDVWTVSPSEKTAATKTEVQPAQPVGNGTSCTTPSGTPSADALPPKN</sequence>
<feature type="signal peptide" evidence="2">
    <location>
        <begin position="1"/>
        <end position="26"/>
    </location>
</feature>
<organism evidence="3 4">
    <name type="scientific">Candidatus Electronema aureum</name>
    <dbReference type="NCBI Taxonomy" id="2005002"/>
    <lineage>
        <taxon>Bacteria</taxon>
        <taxon>Pseudomonadati</taxon>
        <taxon>Thermodesulfobacteriota</taxon>
        <taxon>Desulfobulbia</taxon>
        <taxon>Desulfobulbales</taxon>
        <taxon>Desulfobulbaceae</taxon>
        <taxon>Candidatus Electronema</taxon>
    </lineage>
</organism>
<evidence type="ECO:0000256" key="2">
    <source>
        <dbReference type="SAM" id="SignalP"/>
    </source>
</evidence>
<feature type="chain" id="PRO_5021774835" evidence="2">
    <location>
        <begin position="27"/>
        <end position="250"/>
    </location>
</feature>
<dbReference type="AlphaFoldDB" id="A0A521G3P5"/>
<keyword evidence="4" id="KW-1185">Reference proteome</keyword>
<proteinExistence type="predicted"/>
<dbReference type="InterPro" id="IPR051082">
    <property type="entry name" value="Pentapeptide-BTB/POZ_domain"/>
</dbReference>
<protein>
    <submittedName>
        <fullName evidence="3">Pentapeptide repeat-containing protein</fullName>
    </submittedName>
</protein>
<reference evidence="3" key="1">
    <citation type="submission" date="2017-07" db="EMBL/GenBank/DDBJ databases">
        <title>The cable genome - Insights into the physiology and evolution of filamentous bacteria capable of sulfide oxidation via long distance electron transfer.</title>
        <authorList>
            <person name="Thorup C."/>
            <person name="Bjerg J.T."/>
            <person name="Schreiber L."/>
            <person name="Nielsen L.P."/>
            <person name="Kjeldsen K.U."/>
            <person name="Boesen T."/>
            <person name="Boggild A."/>
            <person name="Meysman F."/>
            <person name="Geelhoed J."/>
            <person name="Schramm A."/>
        </authorList>
    </citation>
    <scope>NUCLEOTIDE SEQUENCE [LARGE SCALE GENOMIC DNA]</scope>
    <source>
        <strain evidence="3">GS</strain>
    </source>
</reference>
<name>A0A521G3P5_9BACT</name>
<dbReference type="PANTHER" id="PTHR14136">
    <property type="entry name" value="BTB_POZ DOMAIN-CONTAINING PROTEIN KCTD9"/>
    <property type="match status" value="1"/>
</dbReference>
<accession>A0A521G3P5</accession>
<dbReference type="Gene3D" id="2.160.20.80">
    <property type="entry name" value="E3 ubiquitin-protein ligase SopA"/>
    <property type="match status" value="1"/>
</dbReference>
<gene>
    <name evidence="3" type="ORF">CDV28_10550</name>
</gene>
<feature type="compositionally biased region" description="Polar residues" evidence="1">
    <location>
        <begin position="212"/>
        <end position="223"/>
    </location>
</feature>
<feature type="compositionally biased region" description="Low complexity" evidence="1">
    <location>
        <begin position="231"/>
        <end position="242"/>
    </location>
</feature>
<evidence type="ECO:0000313" key="4">
    <source>
        <dbReference type="Proteomes" id="UP000316238"/>
    </source>
</evidence>
<keyword evidence="2" id="KW-0732">Signal</keyword>
<evidence type="ECO:0000256" key="1">
    <source>
        <dbReference type="SAM" id="MobiDB-lite"/>
    </source>
</evidence>